<evidence type="ECO:0000256" key="5">
    <source>
        <dbReference type="PIRSR" id="PIRSR604808-1"/>
    </source>
</evidence>
<keyword evidence="10" id="KW-1185">Reference proteome</keyword>
<dbReference type="InterPro" id="IPR037493">
    <property type="entry name" value="ExoIII-like"/>
</dbReference>
<feature type="active site" description="Proton donor/acceptor" evidence="5">
    <location>
        <position position="150"/>
    </location>
</feature>
<dbReference type="Proteomes" id="UP000184292">
    <property type="component" value="Unassembled WGS sequence"/>
</dbReference>
<evidence type="ECO:0000256" key="1">
    <source>
        <dbReference type="ARBA" id="ARBA00007092"/>
    </source>
</evidence>
<dbReference type="AlphaFoldDB" id="A0A1M6FWP6"/>
<dbReference type="SUPFAM" id="SSF56219">
    <property type="entry name" value="DNase I-like"/>
    <property type="match status" value="1"/>
</dbReference>
<feature type="site" description="Transition state stabilizer" evidence="7">
    <location>
        <position position="152"/>
    </location>
</feature>
<organism evidence="9 10">
    <name type="scientific">Wenxinia saemankumensis</name>
    <dbReference type="NCBI Taxonomy" id="1447782"/>
    <lineage>
        <taxon>Bacteria</taxon>
        <taxon>Pseudomonadati</taxon>
        <taxon>Pseudomonadota</taxon>
        <taxon>Alphaproteobacteria</taxon>
        <taxon>Rhodobacterales</taxon>
        <taxon>Roseobacteraceae</taxon>
        <taxon>Wenxinia</taxon>
    </lineage>
</organism>
<protein>
    <submittedName>
        <fullName evidence="9">Exodeoxyribonuclease-3</fullName>
    </submittedName>
</protein>
<feature type="binding site" evidence="6">
    <location>
        <position position="150"/>
    </location>
    <ligand>
        <name>Mg(2+)</name>
        <dbReference type="ChEBI" id="CHEBI:18420"/>
        <label>1</label>
    </ligand>
</feature>
<evidence type="ECO:0000259" key="8">
    <source>
        <dbReference type="Pfam" id="PF03372"/>
    </source>
</evidence>
<dbReference type="EMBL" id="FQYO01000004">
    <property type="protein sequence ID" value="SHJ02030.1"/>
    <property type="molecule type" value="Genomic_DNA"/>
</dbReference>
<dbReference type="OrthoDB" id="9803914at2"/>
<keyword evidence="6" id="KW-0464">Manganese</keyword>
<dbReference type="InterPro" id="IPR020847">
    <property type="entry name" value="AP_endonuclease_F1_BS"/>
</dbReference>
<proteinExistence type="inferred from homology"/>
<accession>A0A1M6FWP6</accession>
<reference evidence="9 10" key="1">
    <citation type="submission" date="2016-11" db="EMBL/GenBank/DDBJ databases">
        <authorList>
            <person name="Jaros S."/>
            <person name="Januszkiewicz K."/>
            <person name="Wedrychowicz H."/>
        </authorList>
    </citation>
    <scope>NUCLEOTIDE SEQUENCE [LARGE SCALE GENOMIC DNA]</scope>
    <source>
        <strain evidence="9 10">DSM 100565</strain>
    </source>
</reference>
<evidence type="ECO:0000256" key="4">
    <source>
        <dbReference type="ARBA" id="ARBA00022842"/>
    </source>
</evidence>
<feature type="domain" description="Endonuclease/exonuclease/phosphatase" evidence="8">
    <location>
        <begin position="6"/>
        <end position="253"/>
    </location>
</feature>
<keyword evidence="3" id="KW-0378">Hydrolase</keyword>
<feature type="active site" evidence="5">
    <location>
        <position position="107"/>
    </location>
</feature>
<evidence type="ECO:0000313" key="9">
    <source>
        <dbReference type="EMBL" id="SHJ02030.1"/>
    </source>
</evidence>
<feature type="binding site" evidence="6">
    <location>
        <position position="9"/>
    </location>
    <ligand>
        <name>Mg(2+)</name>
        <dbReference type="ChEBI" id="CHEBI:18420"/>
        <label>1</label>
    </ligand>
</feature>
<dbReference type="Pfam" id="PF03372">
    <property type="entry name" value="Exo_endo_phos"/>
    <property type="match status" value="1"/>
</dbReference>
<keyword evidence="4 6" id="KW-0460">Magnesium</keyword>
<dbReference type="GO" id="GO:0004519">
    <property type="term" value="F:endonuclease activity"/>
    <property type="evidence" value="ECO:0007669"/>
    <property type="project" value="InterPro"/>
</dbReference>
<feature type="site" description="Interaction with DNA substrate" evidence="7">
    <location>
        <position position="253"/>
    </location>
</feature>
<comment type="similarity">
    <text evidence="1">Belongs to the DNA repair enzymes AP/ExoA family.</text>
</comment>
<dbReference type="InterPro" id="IPR004808">
    <property type="entry name" value="AP_endonuc_1"/>
</dbReference>
<dbReference type="CDD" id="cd09086">
    <property type="entry name" value="ExoIII-like_AP-endo"/>
    <property type="match status" value="1"/>
</dbReference>
<comment type="cofactor">
    <cofactor evidence="6">
        <name>Mg(2+)</name>
        <dbReference type="ChEBI" id="CHEBI:18420"/>
    </cofactor>
    <cofactor evidence="6">
        <name>Mn(2+)</name>
        <dbReference type="ChEBI" id="CHEBI:29035"/>
    </cofactor>
    <text evidence="6">Probably binds two magnesium or manganese ions per subunit.</text>
</comment>
<feature type="active site" description="Proton acceptor" evidence="5">
    <location>
        <position position="253"/>
    </location>
</feature>
<feature type="binding site" evidence="6">
    <location>
        <position position="252"/>
    </location>
    <ligand>
        <name>Mg(2+)</name>
        <dbReference type="ChEBI" id="CHEBI:18420"/>
        <label>1</label>
    </ligand>
</feature>
<dbReference type="GO" id="GO:0046872">
    <property type="term" value="F:metal ion binding"/>
    <property type="evidence" value="ECO:0007669"/>
    <property type="project" value="UniProtKB-KW"/>
</dbReference>
<evidence type="ECO:0000256" key="3">
    <source>
        <dbReference type="ARBA" id="ARBA00022801"/>
    </source>
</evidence>
<evidence type="ECO:0000256" key="6">
    <source>
        <dbReference type="PIRSR" id="PIRSR604808-2"/>
    </source>
</evidence>
<feature type="binding site" evidence="6">
    <location>
        <position position="253"/>
    </location>
    <ligand>
        <name>Mg(2+)</name>
        <dbReference type="ChEBI" id="CHEBI:18420"/>
        <label>1</label>
    </ligand>
</feature>
<feature type="site" description="Important for catalytic activity" evidence="7">
    <location>
        <position position="223"/>
    </location>
</feature>
<dbReference type="GO" id="GO:0008311">
    <property type="term" value="F:double-stranded DNA 3'-5' DNA exonuclease activity"/>
    <property type="evidence" value="ECO:0007669"/>
    <property type="project" value="InterPro"/>
</dbReference>
<dbReference type="RefSeq" id="WP_073331095.1">
    <property type="nucleotide sequence ID" value="NZ_FQYO01000004.1"/>
</dbReference>
<dbReference type="STRING" id="1447782.SAMN05444417_2540"/>
<dbReference type="GO" id="GO:0003677">
    <property type="term" value="F:DNA binding"/>
    <property type="evidence" value="ECO:0007669"/>
    <property type="project" value="InterPro"/>
</dbReference>
<evidence type="ECO:0000256" key="2">
    <source>
        <dbReference type="ARBA" id="ARBA00022723"/>
    </source>
</evidence>
<feature type="binding site" evidence="6">
    <location>
        <position position="36"/>
    </location>
    <ligand>
        <name>Mg(2+)</name>
        <dbReference type="ChEBI" id="CHEBI:18420"/>
        <label>1</label>
    </ligand>
</feature>
<feature type="binding site" evidence="6">
    <location>
        <position position="152"/>
    </location>
    <ligand>
        <name>Mg(2+)</name>
        <dbReference type="ChEBI" id="CHEBI:18420"/>
        <label>1</label>
    </ligand>
</feature>
<dbReference type="PROSITE" id="PS51435">
    <property type="entry name" value="AP_NUCLEASE_F1_4"/>
    <property type="match status" value="1"/>
</dbReference>
<dbReference type="PANTHER" id="PTHR43250">
    <property type="entry name" value="EXODEOXYRIBONUCLEASE III"/>
    <property type="match status" value="1"/>
</dbReference>
<evidence type="ECO:0000256" key="7">
    <source>
        <dbReference type="PIRSR" id="PIRSR604808-3"/>
    </source>
</evidence>
<dbReference type="InterPro" id="IPR005135">
    <property type="entry name" value="Endo/exonuclease/phosphatase"/>
</dbReference>
<dbReference type="PROSITE" id="PS00726">
    <property type="entry name" value="AP_NUCLEASE_F1_1"/>
    <property type="match status" value="1"/>
</dbReference>
<keyword evidence="2 6" id="KW-0479">Metal-binding</keyword>
<dbReference type="PANTHER" id="PTHR43250:SF2">
    <property type="entry name" value="EXODEOXYRIBONUCLEASE III"/>
    <property type="match status" value="1"/>
</dbReference>
<gene>
    <name evidence="9" type="ORF">SAMN05444417_2540</name>
</gene>
<dbReference type="Gene3D" id="3.60.10.10">
    <property type="entry name" value="Endonuclease/exonuclease/phosphatase"/>
    <property type="match status" value="1"/>
</dbReference>
<dbReference type="InterPro" id="IPR036691">
    <property type="entry name" value="Endo/exonu/phosph_ase_sf"/>
</dbReference>
<dbReference type="GO" id="GO:0006281">
    <property type="term" value="P:DNA repair"/>
    <property type="evidence" value="ECO:0007669"/>
    <property type="project" value="InterPro"/>
</dbReference>
<dbReference type="NCBIfam" id="TIGR00633">
    <property type="entry name" value="xth"/>
    <property type="match status" value="1"/>
</dbReference>
<evidence type="ECO:0000313" key="10">
    <source>
        <dbReference type="Proteomes" id="UP000184292"/>
    </source>
</evidence>
<name>A0A1M6FWP6_9RHOB</name>
<sequence length="262" mass="29574">MTFTLATWNINSVRLREALVARLLEEESPDILCLQECKSPVEKIPRERFEALGYRHMIARGQKGYNGVAILSKLPIREVSALDHADLGHARHVSGQLENGVTIHNYYVPAGGDVPDREANVKFGQKLDYLTAMRDAFRAERPEKAILVGDLNIAPREDDVWSHRQLLKVVSHTPVEVAHLGETQEAGSWVDVTRSHIPEGQLYSWWSYRSPDWDKADKGRRLDHVWATPDIAGAAHSSRILRPVRGWEQPSDHAPVLATFDL</sequence>